<sequence>MAAGRYKSAEYLHQQHIILGQHHQHPQHHHHQQQQQQQQYHHIHHQKQKYSVRRSSLQPQQQPQHHHQYPWEHDDEANCAADVSGSGGGGGGRRRRLPTAPEPLKCAHSAHILTRNSNNNNRLTSPVVALMSSSWSNRLNKVGKQYLQQEEGVSTRKSHPSLYCDNLEETESMSVWSAHAASATMPNQECSRKSSRCAISRVLTSDQQQKCQQNSCPIVMATSPKVKALRRGISTAVVFPCHYNPPTGAGSAHATDAQSSIHAQFLLLSNKQQLANFRANSNPTICCRRGGGVERQILRRSPNSDLAPRFQHHHHNEQQQQQQYSSHIQDECSRGSSFSNESTPGRNGAGGSTDQDPDNIDPVYLALKQATEKYGTPAESRRGSQNVVMVDSPTPSPRDLSQTSLQDSGTYSGSGDVCGSRQPLVAGGSTPHLHGIFAGKGLVIGNGGKANEPSNGANNCQPSSGRRPKLSEKMKSLSLDCAEMPDPVQSGMMRPQYMLFAKKKNSVGARMRVKRDSALISDAVAGGDEDNSVVLCCVCPAPLTLGELKKN</sequence>
<feature type="region of interest" description="Disordered" evidence="1">
    <location>
        <begin position="305"/>
        <end position="360"/>
    </location>
</feature>
<evidence type="ECO:0000313" key="3">
    <source>
        <dbReference type="WBParaSite" id="GPLIN_001207600"/>
    </source>
</evidence>
<feature type="compositionally biased region" description="Polar residues" evidence="1">
    <location>
        <begin position="399"/>
        <end position="413"/>
    </location>
</feature>
<feature type="region of interest" description="Disordered" evidence="1">
    <location>
        <begin position="448"/>
        <end position="469"/>
    </location>
</feature>
<proteinExistence type="predicted"/>
<keyword evidence="2" id="KW-1185">Reference proteome</keyword>
<dbReference type="Proteomes" id="UP000050741">
    <property type="component" value="Unassembled WGS sequence"/>
</dbReference>
<feature type="compositionally biased region" description="Polar residues" evidence="1">
    <location>
        <begin position="452"/>
        <end position="464"/>
    </location>
</feature>
<name>A0A183CGS1_GLOPA</name>
<feature type="region of interest" description="Disordered" evidence="1">
    <location>
        <begin position="373"/>
        <end position="416"/>
    </location>
</feature>
<feature type="compositionally biased region" description="Basic residues" evidence="1">
    <location>
        <begin position="41"/>
        <end position="52"/>
    </location>
</feature>
<organism evidence="2 3">
    <name type="scientific">Globodera pallida</name>
    <name type="common">Potato cyst nematode worm</name>
    <name type="synonym">Heterodera pallida</name>
    <dbReference type="NCBI Taxonomy" id="36090"/>
    <lineage>
        <taxon>Eukaryota</taxon>
        <taxon>Metazoa</taxon>
        <taxon>Ecdysozoa</taxon>
        <taxon>Nematoda</taxon>
        <taxon>Chromadorea</taxon>
        <taxon>Rhabditida</taxon>
        <taxon>Tylenchina</taxon>
        <taxon>Tylenchomorpha</taxon>
        <taxon>Tylenchoidea</taxon>
        <taxon>Heteroderidae</taxon>
        <taxon>Heteroderinae</taxon>
        <taxon>Globodera</taxon>
    </lineage>
</organism>
<accession>A0A183CGS1</accession>
<reference evidence="2" key="1">
    <citation type="submission" date="2013-12" db="EMBL/GenBank/DDBJ databases">
        <authorList>
            <person name="Aslett M."/>
        </authorList>
    </citation>
    <scope>NUCLEOTIDE SEQUENCE [LARGE SCALE GENOMIC DNA]</scope>
    <source>
        <strain evidence="2">Lindley</strain>
    </source>
</reference>
<protein>
    <submittedName>
        <fullName evidence="3">Small conductance calcium-activated potassium channel protein</fullName>
    </submittedName>
</protein>
<reference evidence="2" key="2">
    <citation type="submission" date="2014-05" db="EMBL/GenBank/DDBJ databases">
        <title>The genome and life-stage specific transcriptomes of Globodera pallida elucidate key aspects of plant parasitism by a cyst nematode.</title>
        <authorList>
            <person name="Cotton J.A."/>
            <person name="Lilley C.J."/>
            <person name="Jones L.M."/>
            <person name="Kikuchi T."/>
            <person name="Reid A.J."/>
            <person name="Thorpe P."/>
            <person name="Tsai I.J."/>
            <person name="Beasley H."/>
            <person name="Blok V."/>
            <person name="Cock P.J.A."/>
            <person name="Van den Akker S.E."/>
            <person name="Holroyd N."/>
            <person name="Hunt M."/>
            <person name="Mantelin S."/>
            <person name="Naghra H."/>
            <person name="Pain A."/>
            <person name="Palomares-Rius J.E."/>
            <person name="Zarowiecki M."/>
            <person name="Berriman M."/>
            <person name="Jones J.T."/>
            <person name="Urwin P.E."/>
        </authorList>
    </citation>
    <scope>NUCLEOTIDE SEQUENCE [LARGE SCALE GENOMIC DNA]</scope>
    <source>
        <strain evidence="2">Lindley</strain>
    </source>
</reference>
<evidence type="ECO:0000256" key="1">
    <source>
        <dbReference type="SAM" id="MobiDB-lite"/>
    </source>
</evidence>
<dbReference type="AlphaFoldDB" id="A0A183CGS1"/>
<feature type="compositionally biased region" description="Basic residues" evidence="1">
    <location>
        <begin position="22"/>
        <end position="32"/>
    </location>
</feature>
<reference evidence="3" key="3">
    <citation type="submission" date="2016-06" db="UniProtKB">
        <authorList>
            <consortium name="WormBaseParasite"/>
        </authorList>
    </citation>
    <scope>IDENTIFICATION</scope>
</reference>
<evidence type="ECO:0000313" key="2">
    <source>
        <dbReference type="Proteomes" id="UP000050741"/>
    </source>
</evidence>
<feature type="compositionally biased region" description="Polar residues" evidence="1">
    <location>
        <begin position="334"/>
        <end position="345"/>
    </location>
</feature>
<feature type="region of interest" description="Disordered" evidence="1">
    <location>
        <begin position="22"/>
        <end position="99"/>
    </location>
</feature>
<dbReference type="WBParaSite" id="GPLIN_001207600">
    <property type="protein sequence ID" value="GPLIN_001207600"/>
    <property type="gene ID" value="GPLIN_001207600"/>
</dbReference>